<evidence type="ECO:0000313" key="3">
    <source>
        <dbReference type="Proteomes" id="UP000051861"/>
    </source>
</evidence>
<comment type="caution">
    <text evidence="2">The sequence shown here is derived from an EMBL/GenBank/DDBJ whole genome shotgun (WGS) entry which is preliminary data.</text>
</comment>
<evidence type="ECO:0000313" key="2">
    <source>
        <dbReference type="EMBL" id="KPJ64735.1"/>
    </source>
</evidence>
<dbReference type="Proteomes" id="UP000051861">
    <property type="component" value="Unassembled WGS sequence"/>
</dbReference>
<dbReference type="GO" id="GO:0000272">
    <property type="term" value="P:polysaccharide catabolic process"/>
    <property type="evidence" value="ECO:0007669"/>
    <property type="project" value="InterPro"/>
</dbReference>
<dbReference type="InterPro" id="IPR002105">
    <property type="entry name" value="Dockerin_1_rpt"/>
</dbReference>
<dbReference type="SUPFAM" id="SSF63446">
    <property type="entry name" value="Type I dockerin domain"/>
    <property type="match status" value="1"/>
</dbReference>
<name>A0A0S7XR38_UNCSA</name>
<proteinExistence type="predicted"/>
<evidence type="ECO:0000259" key="1">
    <source>
        <dbReference type="PROSITE" id="PS51766"/>
    </source>
</evidence>
<dbReference type="AlphaFoldDB" id="A0A0S7XR38"/>
<dbReference type="InterPro" id="IPR013783">
    <property type="entry name" value="Ig-like_fold"/>
</dbReference>
<reference evidence="2 3" key="1">
    <citation type="journal article" date="2015" name="Microbiome">
        <title>Genomic resolution of linkages in carbon, nitrogen, and sulfur cycling among widespread estuary sediment bacteria.</title>
        <authorList>
            <person name="Baker B.J."/>
            <person name="Lazar C.S."/>
            <person name="Teske A.P."/>
            <person name="Dick G.J."/>
        </authorList>
    </citation>
    <scope>NUCLEOTIDE SEQUENCE [LARGE SCALE GENOMIC DNA]</scope>
    <source>
        <strain evidence="2">DG_54_3</strain>
    </source>
</reference>
<dbReference type="PROSITE" id="PS51766">
    <property type="entry name" value="DOCKERIN"/>
    <property type="match status" value="1"/>
</dbReference>
<protein>
    <recommendedName>
        <fullName evidence="1">Dockerin domain-containing protein</fullName>
    </recommendedName>
</protein>
<organism evidence="2 3">
    <name type="scientific">candidate division WOR-1 bacterium DG_54_3</name>
    <dbReference type="NCBI Taxonomy" id="1703775"/>
    <lineage>
        <taxon>Bacteria</taxon>
        <taxon>Bacillati</taxon>
        <taxon>Saganbacteria</taxon>
    </lineage>
</organism>
<dbReference type="EMBL" id="LIZX01000165">
    <property type="protein sequence ID" value="KPJ64735.1"/>
    <property type="molecule type" value="Genomic_DNA"/>
</dbReference>
<dbReference type="Gene3D" id="2.60.40.10">
    <property type="entry name" value="Immunoglobulins"/>
    <property type="match status" value="1"/>
</dbReference>
<feature type="domain" description="Dockerin" evidence="1">
    <location>
        <begin position="141"/>
        <end position="209"/>
    </location>
</feature>
<dbReference type="InterPro" id="IPR016134">
    <property type="entry name" value="Dockerin_dom"/>
</dbReference>
<dbReference type="InterPro" id="IPR036439">
    <property type="entry name" value="Dockerin_dom_sf"/>
</dbReference>
<accession>A0A0S7XR38</accession>
<gene>
    <name evidence="2" type="ORF">AMJ44_12235</name>
</gene>
<dbReference type="Pfam" id="PF00404">
    <property type="entry name" value="Dockerin_1"/>
    <property type="match status" value="1"/>
</dbReference>
<dbReference type="Gene3D" id="1.10.1330.10">
    <property type="entry name" value="Dockerin domain"/>
    <property type="match status" value="1"/>
</dbReference>
<sequence length="209" mass="23116">MGALLDFGKFWMYDKYYLTNGAGYPWPAYFSTTKVTFEMFHYFGDPTTEIWTSLPETLNVTHSDTIFTGPSVVSATAMSGGAPVESVLVCLMNDEIYERDYTNAEGEVTFSCSTTIEGDLYVTATKHNYRPYQGLITIVEFPFISGDANGDSLIDIADVVFLINYLFLNGPPPYPLDAGNCNCDGVIDIADVVYLINYLFIDGPVPDCP</sequence>
<dbReference type="CDD" id="cd14256">
    <property type="entry name" value="Dockerin_I"/>
    <property type="match status" value="1"/>
</dbReference>
<dbReference type="GO" id="GO:0004553">
    <property type="term" value="F:hydrolase activity, hydrolyzing O-glycosyl compounds"/>
    <property type="evidence" value="ECO:0007669"/>
    <property type="project" value="InterPro"/>
</dbReference>